<accession>A0AAE0U447</accession>
<evidence type="ECO:0000313" key="2">
    <source>
        <dbReference type="EMBL" id="KAK3389889.1"/>
    </source>
</evidence>
<dbReference type="AlphaFoldDB" id="A0AAE0U447"/>
<keyword evidence="3" id="KW-1185">Reference proteome</keyword>
<dbReference type="GO" id="GO:0016491">
    <property type="term" value="F:oxidoreductase activity"/>
    <property type="evidence" value="ECO:0007669"/>
    <property type="project" value="UniProtKB-KW"/>
</dbReference>
<dbReference type="Gene3D" id="3.40.50.720">
    <property type="entry name" value="NAD(P)-binding Rossmann-like Domain"/>
    <property type="match status" value="1"/>
</dbReference>
<sequence>MTREEGIQHLKSHMLVKLPSPTKKFTGQTIIVTGSNVGMGMEAARHFVRLDAAKVILAVRSLAKGEAAAKSIAASTKREGIAEVWELDLASYQSIEAFAKRAQALPRLDIIVANAGVLMYKFELAEDNETHITVNVVSHLLLTLLLLPKLRETAVATEKPSVITFTGSFTHKMTEFVERKNENIFAELNNKDTARMKERYYVSKMVQLLTVREFANELAKSTKGGKIITNVVNPGFVATDIMRHSTWAFQLWYRPLRWIMARSAEEGGRTLVHGAEGAEETHGQYLDDCKIGATSAFVISPEGDETQKRLWRELRAKLEAVHSGVLQNI</sequence>
<evidence type="ECO:0000313" key="3">
    <source>
        <dbReference type="Proteomes" id="UP001285441"/>
    </source>
</evidence>
<reference evidence="2" key="1">
    <citation type="journal article" date="2023" name="Mol. Phylogenet. Evol.">
        <title>Genome-scale phylogeny and comparative genomics of the fungal order Sordariales.</title>
        <authorList>
            <person name="Hensen N."/>
            <person name="Bonometti L."/>
            <person name="Westerberg I."/>
            <person name="Brannstrom I.O."/>
            <person name="Guillou S."/>
            <person name="Cros-Aarteil S."/>
            <person name="Calhoun S."/>
            <person name="Haridas S."/>
            <person name="Kuo A."/>
            <person name="Mondo S."/>
            <person name="Pangilinan J."/>
            <person name="Riley R."/>
            <person name="LaButti K."/>
            <person name="Andreopoulos B."/>
            <person name="Lipzen A."/>
            <person name="Chen C."/>
            <person name="Yan M."/>
            <person name="Daum C."/>
            <person name="Ng V."/>
            <person name="Clum A."/>
            <person name="Steindorff A."/>
            <person name="Ohm R.A."/>
            <person name="Martin F."/>
            <person name="Silar P."/>
            <person name="Natvig D.O."/>
            <person name="Lalanne C."/>
            <person name="Gautier V."/>
            <person name="Ament-Velasquez S.L."/>
            <person name="Kruys A."/>
            <person name="Hutchinson M.I."/>
            <person name="Powell A.J."/>
            <person name="Barry K."/>
            <person name="Miller A.N."/>
            <person name="Grigoriev I.V."/>
            <person name="Debuchy R."/>
            <person name="Gladieux P."/>
            <person name="Hiltunen Thoren M."/>
            <person name="Johannesson H."/>
        </authorList>
    </citation>
    <scope>NUCLEOTIDE SEQUENCE</scope>
    <source>
        <strain evidence="2">CBS 232.78</strain>
    </source>
</reference>
<dbReference type="EMBL" id="JAULSW010000002">
    <property type="protein sequence ID" value="KAK3389889.1"/>
    <property type="molecule type" value="Genomic_DNA"/>
</dbReference>
<organism evidence="2 3">
    <name type="scientific">Podospora didyma</name>
    <dbReference type="NCBI Taxonomy" id="330526"/>
    <lineage>
        <taxon>Eukaryota</taxon>
        <taxon>Fungi</taxon>
        <taxon>Dikarya</taxon>
        <taxon>Ascomycota</taxon>
        <taxon>Pezizomycotina</taxon>
        <taxon>Sordariomycetes</taxon>
        <taxon>Sordariomycetidae</taxon>
        <taxon>Sordariales</taxon>
        <taxon>Podosporaceae</taxon>
        <taxon>Podospora</taxon>
    </lineage>
</organism>
<dbReference type="Proteomes" id="UP001285441">
    <property type="component" value="Unassembled WGS sequence"/>
</dbReference>
<name>A0AAE0U447_9PEZI</name>
<dbReference type="InterPro" id="IPR002347">
    <property type="entry name" value="SDR_fam"/>
</dbReference>
<keyword evidence="1" id="KW-0560">Oxidoreductase</keyword>
<dbReference type="PANTHER" id="PTHR43157:SF31">
    <property type="entry name" value="PHOSPHATIDYLINOSITOL-GLYCAN BIOSYNTHESIS CLASS F PROTEIN"/>
    <property type="match status" value="1"/>
</dbReference>
<dbReference type="SUPFAM" id="SSF51735">
    <property type="entry name" value="NAD(P)-binding Rossmann-fold domains"/>
    <property type="match status" value="1"/>
</dbReference>
<reference evidence="2" key="2">
    <citation type="submission" date="2023-06" db="EMBL/GenBank/DDBJ databases">
        <authorList>
            <consortium name="Lawrence Berkeley National Laboratory"/>
            <person name="Haridas S."/>
            <person name="Hensen N."/>
            <person name="Bonometti L."/>
            <person name="Westerberg I."/>
            <person name="Brannstrom I.O."/>
            <person name="Guillou S."/>
            <person name="Cros-Aarteil S."/>
            <person name="Calhoun S."/>
            <person name="Kuo A."/>
            <person name="Mondo S."/>
            <person name="Pangilinan J."/>
            <person name="Riley R."/>
            <person name="LaButti K."/>
            <person name="Andreopoulos B."/>
            <person name="Lipzen A."/>
            <person name="Chen C."/>
            <person name="Yanf M."/>
            <person name="Daum C."/>
            <person name="Ng V."/>
            <person name="Clum A."/>
            <person name="Steindorff A."/>
            <person name="Ohm R."/>
            <person name="Martin F."/>
            <person name="Silar P."/>
            <person name="Natvig D."/>
            <person name="Lalanne C."/>
            <person name="Gautier V."/>
            <person name="Ament-velasquez S.L."/>
            <person name="Kruys A."/>
            <person name="Hutchinson M.I."/>
            <person name="Powell A.J."/>
            <person name="Barry K."/>
            <person name="Miller A.N."/>
            <person name="Grigoriev I.V."/>
            <person name="Debuchy R."/>
            <person name="Gladieux P."/>
            <person name="Thoren M.H."/>
            <person name="Johannesson H."/>
        </authorList>
    </citation>
    <scope>NUCLEOTIDE SEQUENCE</scope>
    <source>
        <strain evidence="2">CBS 232.78</strain>
    </source>
</reference>
<dbReference type="PANTHER" id="PTHR43157">
    <property type="entry name" value="PHOSPHATIDYLINOSITOL-GLYCAN BIOSYNTHESIS CLASS F PROTEIN-RELATED"/>
    <property type="match status" value="1"/>
</dbReference>
<comment type="caution">
    <text evidence="2">The sequence shown here is derived from an EMBL/GenBank/DDBJ whole genome shotgun (WGS) entry which is preliminary data.</text>
</comment>
<proteinExistence type="predicted"/>
<dbReference type="InterPro" id="IPR036291">
    <property type="entry name" value="NAD(P)-bd_dom_sf"/>
</dbReference>
<gene>
    <name evidence="2" type="ORF">B0H63DRAFT_388730</name>
</gene>
<dbReference type="Pfam" id="PF00106">
    <property type="entry name" value="adh_short"/>
    <property type="match status" value="1"/>
</dbReference>
<dbReference type="PRINTS" id="PR00081">
    <property type="entry name" value="GDHRDH"/>
</dbReference>
<protein>
    <submittedName>
        <fullName evidence="2">Uncharacterized protein</fullName>
    </submittedName>
</protein>
<evidence type="ECO:0000256" key="1">
    <source>
        <dbReference type="ARBA" id="ARBA00023002"/>
    </source>
</evidence>